<dbReference type="PANTHER" id="PTHR23080">
    <property type="entry name" value="THAP DOMAIN PROTEIN"/>
    <property type="match status" value="1"/>
</dbReference>
<evidence type="ECO:0000256" key="2">
    <source>
        <dbReference type="ARBA" id="ARBA00022723"/>
    </source>
</evidence>
<reference evidence="9" key="1">
    <citation type="submission" date="2022-11" db="EMBL/GenBank/DDBJ databases">
        <title>Centuries of genome instability and evolution in soft-shell clam transmissible cancer (bioRxiv).</title>
        <authorList>
            <person name="Hart S.F.M."/>
            <person name="Yonemitsu M.A."/>
            <person name="Giersch R.M."/>
            <person name="Beal B.F."/>
            <person name="Arriagada G."/>
            <person name="Davis B.W."/>
            <person name="Ostrander E.A."/>
            <person name="Goff S.P."/>
            <person name="Metzger M.J."/>
        </authorList>
    </citation>
    <scope>NUCLEOTIDE SEQUENCE</scope>
    <source>
        <strain evidence="9">MELC-2E11</strain>
        <tissue evidence="9">Siphon/mantle</tissue>
    </source>
</reference>
<protein>
    <recommendedName>
        <fullName evidence="8">THAP-type domain-containing protein</fullName>
    </recommendedName>
</protein>
<dbReference type="Pfam" id="PF05485">
    <property type="entry name" value="THAP"/>
    <property type="match status" value="1"/>
</dbReference>
<evidence type="ECO:0000313" key="10">
    <source>
        <dbReference type="Proteomes" id="UP001164746"/>
    </source>
</evidence>
<proteinExistence type="predicted"/>
<dbReference type="InterPro" id="IPR027805">
    <property type="entry name" value="Transposase_HTH_dom"/>
</dbReference>
<organism evidence="9 10">
    <name type="scientific">Mya arenaria</name>
    <name type="common">Soft-shell clam</name>
    <dbReference type="NCBI Taxonomy" id="6604"/>
    <lineage>
        <taxon>Eukaryota</taxon>
        <taxon>Metazoa</taxon>
        <taxon>Spiralia</taxon>
        <taxon>Lophotrochozoa</taxon>
        <taxon>Mollusca</taxon>
        <taxon>Bivalvia</taxon>
        <taxon>Autobranchia</taxon>
        <taxon>Heteroconchia</taxon>
        <taxon>Euheterodonta</taxon>
        <taxon>Imparidentia</taxon>
        <taxon>Neoheterodontei</taxon>
        <taxon>Myida</taxon>
        <taxon>Myoidea</taxon>
        <taxon>Myidae</taxon>
        <taxon>Mya</taxon>
    </lineage>
</organism>
<keyword evidence="10" id="KW-1185">Reference proteome</keyword>
<gene>
    <name evidence="9" type="ORF">MAR_012579</name>
</gene>
<dbReference type="InterPro" id="IPR027806">
    <property type="entry name" value="HARBI1_dom"/>
</dbReference>
<keyword evidence="5 6" id="KW-0238">DNA-binding</keyword>
<dbReference type="Pfam" id="PF13613">
    <property type="entry name" value="HTH_Tnp_4"/>
    <property type="match status" value="1"/>
</dbReference>
<accession>A0ABY7FXF2</accession>
<dbReference type="SUPFAM" id="SSF57716">
    <property type="entry name" value="Glucocorticoid receptor-like (DNA-binding domain)"/>
    <property type="match status" value="1"/>
</dbReference>
<dbReference type="Proteomes" id="UP001164746">
    <property type="component" value="Chromosome 14"/>
</dbReference>
<evidence type="ECO:0000256" key="3">
    <source>
        <dbReference type="ARBA" id="ARBA00022771"/>
    </source>
</evidence>
<dbReference type="Pfam" id="PF13359">
    <property type="entry name" value="DDE_Tnp_4"/>
    <property type="match status" value="1"/>
</dbReference>
<feature type="domain" description="THAP-type" evidence="8">
    <location>
        <begin position="1"/>
        <end position="79"/>
    </location>
</feature>
<keyword evidence="2" id="KW-0479">Metal-binding</keyword>
<keyword evidence="3 6" id="KW-0863">Zinc-finger</keyword>
<dbReference type="EMBL" id="CP111025">
    <property type="protein sequence ID" value="WAR26875.1"/>
    <property type="molecule type" value="Genomic_DNA"/>
</dbReference>
<evidence type="ECO:0000313" key="9">
    <source>
        <dbReference type="EMBL" id="WAR26875.1"/>
    </source>
</evidence>
<evidence type="ECO:0000256" key="5">
    <source>
        <dbReference type="ARBA" id="ARBA00023125"/>
    </source>
</evidence>
<name>A0ABY7FXF2_MYAAR</name>
<dbReference type="InterPro" id="IPR006612">
    <property type="entry name" value="THAP_Znf"/>
</dbReference>
<evidence type="ECO:0000256" key="1">
    <source>
        <dbReference type="ARBA" id="ARBA00001968"/>
    </source>
</evidence>
<dbReference type="PROSITE" id="PS50950">
    <property type="entry name" value="ZF_THAP"/>
    <property type="match status" value="1"/>
</dbReference>
<comment type="cofactor">
    <cofactor evidence="1">
        <name>a divalent metal cation</name>
        <dbReference type="ChEBI" id="CHEBI:60240"/>
    </cofactor>
</comment>
<evidence type="ECO:0000256" key="7">
    <source>
        <dbReference type="SAM" id="Coils"/>
    </source>
</evidence>
<feature type="coiled-coil region" evidence="7">
    <location>
        <begin position="121"/>
        <end position="148"/>
    </location>
</feature>
<evidence type="ECO:0000256" key="6">
    <source>
        <dbReference type="PROSITE-ProRule" id="PRU00309"/>
    </source>
</evidence>
<keyword evidence="7" id="KW-0175">Coiled coil</keyword>
<sequence length="436" mass="49287">MGKECIVVGCCNRDTDKQLGLKFHRLPKEETRRKLWLNAINRKDTVTGKDWVPAMTGLEFAVIISYKQRNAKRQLPFQDSQSRPDTEGAELLLHLSATPQTPTDKENSAKGKQHDTCIKLLAEANMKTKQVTEELNRLTLENSELKELKCKLRFAQLSEEEVKFYTGLPSSACFKWLLEYGRVVLPKSKLLEDSDMLLLTLMKIRLNPPQKDLAYRFGISESSVTTYIHAAIPALAKKLTFLIHWPEREEVMSSRPQCFKETYPKCVSIIDCTEVFIAAPADFEARNATYSSYKHTHTVKFLVSITPAGAVSFVSPAYPGKISDKVLTNDCGYLDFIQHGDVILADRGFLIGDELNELGAELVISAFTRGKSQLSARDVERGRKISNVRIHVERAMERLKNFRILSDRMHSNMVPHADSIMTISAAIMNLHPNLVN</sequence>
<keyword evidence="4" id="KW-0862">Zinc</keyword>
<evidence type="ECO:0000256" key="4">
    <source>
        <dbReference type="ARBA" id="ARBA00022833"/>
    </source>
</evidence>
<evidence type="ECO:0000259" key="8">
    <source>
        <dbReference type="PROSITE" id="PS50950"/>
    </source>
</evidence>